<reference evidence="1 2" key="1">
    <citation type="submission" date="2017-06" db="EMBL/GenBank/DDBJ databases">
        <title>Draft genome of Bartonella tribocorum strain L103, isolated from a rodent in Laos.</title>
        <authorList>
            <person name="Hadjadj L."/>
            <person name="Jiyipong T."/>
            <person name="Morand S."/>
            <person name="Diene S.M."/>
            <person name="Rolain J.-M."/>
        </authorList>
    </citation>
    <scope>NUCLEOTIDE SEQUENCE [LARGE SCALE GENOMIC DNA]</scope>
    <source>
        <strain evidence="1 2">L103</strain>
    </source>
</reference>
<proteinExistence type="predicted"/>
<accession>A0A2N9Y8S3</accession>
<evidence type="ECO:0000313" key="2">
    <source>
        <dbReference type="Proteomes" id="UP000229839"/>
    </source>
</evidence>
<comment type="caution">
    <text evidence="1">The sequence shown here is derived from an EMBL/GenBank/DDBJ whole genome shotgun (WGS) entry which is preliminary data.</text>
</comment>
<gene>
    <name evidence="1" type="ORF">CER18_08380</name>
</gene>
<dbReference type="AlphaFoldDB" id="A0A2N9Y8S3"/>
<dbReference type="EMBL" id="NJGE01000025">
    <property type="protein sequence ID" value="PIT68106.1"/>
    <property type="molecule type" value="Genomic_DNA"/>
</dbReference>
<organism evidence="1 2">
    <name type="scientific">Bartonella tribocorum</name>
    <dbReference type="NCBI Taxonomy" id="85701"/>
    <lineage>
        <taxon>Bacteria</taxon>
        <taxon>Pseudomonadati</taxon>
        <taxon>Pseudomonadota</taxon>
        <taxon>Alphaproteobacteria</taxon>
        <taxon>Hyphomicrobiales</taxon>
        <taxon>Bartonellaceae</taxon>
        <taxon>Bartonella</taxon>
    </lineage>
</organism>
<sequence length="109" mass="12380">MGVMDFNGTERERIFHSSGSYKRRRMLSVSLTVFVKISYKKGCVLKKGWMRALVEKVEHQMGNEGSSLKRCLSIFWFMGCLAHGIVWQLIEDLLGGGVLLAKGRKQRGN</sequence>
<protein>
    <submittedName>
        <fullName evidence="1">Uncharacterized protein</fullName>
    </submittedName>
</protein>
<dbReference type="Proteomes" id="UP000229839">
    <property type="component" value="Unassembled WGS sequence"/>
</dbReference>
<evidence type="ECO:0000313" key="1">
    <source>
        <dbReference type="EMBL" id="PIT68106.1"/>
    </source>
</evidence>
<name>A0A2N9Y8S3_9HYPH</name>